<accession>A0A645D4A2</accession>
<reference evidence="1" key="1">
    <citation type="submission" date="2019-08" db="EMBL/GenBank/DDBJ databases">
        <authorList>
            <person name="Kucharzyk K."/>
            <person name="Murdoch R.W."/>
            <person name="Higgins S."/>
            <person name="Loffler F."/>
        </authorList>
    </citation>
    <scope>NUCLEOTIDE SEQUENCE</scope>
</reference>
<sequence>MPVVIGSAQIIEALLGVPVEFVGAERDPAEARGGFQLDLDAEFASAGSDGFRQDAEKRLPVVTHHRARRTVHSAALHECRQLFSRVIRRVGRGEILRETRAGNGEECSESQKRQR</sequence>
<name>A0A645D4A2_9ZZZZ</name>
<organism evidence="1">
    <name type="scientific">bioreactor metagenome</name>
    <dbReference type="NCBI Taxonomy" id="1076179"/>
    <lineage>
        <taxon>unclassified sequences</taxon>
        <taxon>metagenomes</taxon>
        <taxon>ecological metagenomes</taxon>
    </lineage>
</organism>
<gene>
    <name evidence="1" type="ORF">SDC9_131225</name>
</gene>
<protein>
    <submittedName>
        <fullName evidence="1">Uncharacterized protein</fullName>
    </submittedName>
</protein>
<comment type="caution">
    <text evidence="1">The sequence shown here is derived from an EMBL/GenBank/DDBJ whole genome shotgun (WGS) entry which is preliminary data.</text>
</comment>
<evidence type="ECO:0000313" key="1">
    <source>
        <dbReference type="EMBL" id="MPM84154.1"/>
    </source>
</evidence>
<dbReference type="AlphaFoldDB" id="A0A645D4A2"/>
<proteinExistence type="predicted"/>
<dbReference type="EMBL" id="VSSQ01032775">
    <property type="protein sequence ID" value="MPM84154.1"/>
    <property type="molecule type" value="Genomic_DNA"/>
</dbReference>